<dbReference type="RefSeq" id="WP_012302392.1">
    <property type="nucleotide sequence ID" value="NC_010424.1"/>
</dbReference>
<reference evidence="1 2" key="2">
    <citation type="journal article" date="2008" name="Science">
        <title>Environmental genomics reveals a single-species ecosystem deep within Earth.</title>
        <authorList>
            <person name="Chivian D."/>
            <person name="Brodie E.L."/>
            <person name="Alm E.J."/>
            <person name="Culley D.E."/>
            <person name="Dehal P.S."/>
            <person name="Desantis T.Z."/>
            <person name="Gihring T.M."/>
            <person name="Lapidus A."/>
            <person name="Lin L.H."/>
            <person name="Lowry S.R."/>
            <person name="Moser D.P."/>
            <person name="Richardson P.M."/>
            <person name="Southam G."/>
            <person name="Wanger G."/>
            <person name="Pratt L.M."/>
            <person name="Andersen G.L."/>
            <person name="Hazen T.C."/>
            <person name="Brockman F.J."/>
            <person name="Arkin A.P."/>
            <person name="Onstott T.C."/>
        </authorList>
    </citation>
    <scope>NUCLEOTIDE SEQUENCE [LARGE SCALE GENOMIC DNA]</scope>
    <source>
        <strain evidence="1 2">MP104C</strain>
    </source>
</reference>
<protein>
    <recommendedName>
        <fullName evidence="3">PBS lyase HEAT domain protein repeat-containing protein</fullName>
    </recommendedName>
</protein>
<organism evidence="1 2">
    <name type="scientific">Desulforudis audaxviator (strain MP104C)</name>
    <dbReference type="NCBI Taxonomy" id="477974"/>
    <lineage>
        <taxon>Bacteria</taxon>
        <taxon>Bacillati</taxon>
        <taxon>Bacillota</taxon>
        <taxon>Clostridia</taxon>
        <taxon>Thermoanaerobacterales</taxon>
        <taxon>Candidatus Desulforudaceae</taxon>
        <taxon>Candidatus Desulforudis</taxon>
    </lineage>
</organism>
<dbReference type="KEGG" id="dau:Daud_1296"/>
<gene>
    <name evidence="1" type="ordered locus">Daud_1296</name>
</gene>
<keyword evidence="2" id="KW-1185">Reference proteome</keyword>
<dbReference type="SUPFAM" id="SSF48371">
    <property type="entry name" value="ARM repeat"/>
    <property type="match status" value="1"/>
</dbReference>
<sequence length="255" mass="28497">MGKVDEYRNRLKSLADWKPFLLAESGLPGKRANLELLEAVAAEGTRELFLELAAFTPEKASADSPHEFLAACGVAGLGKLIAWGDTGLLPELRRHAPDPRWRVRESVAIALQYIGDADMDFLLREMDGWSRGSLYEQRAAAVGLCEPRLLAERKHAMAVLALLDRITAGLITVEDRTSPGFSILRKALGYCWSVAVTALPAPGKELMEKWFSSRDKDILWIMRENLKKQRLTRLDAEWVRKAQQRLGKSGNESEP</sequence>
<dbReference type="HOGENOM" id="CLU_1127275_0_0_9"/>
<evidence type="ECO:0008006" key="3">
    <source>
        <dbReference type="Google" id="ProtNLM"/>
    </source>
</evidence>
<evidence type="ECO:0000313" key="1">
    <source>
        <dbReference type="EMBL" id="ACA59807.1"/>
    </source>
</evidence>
<accession>B1I4N8</accession>
<dbReference type="InterPro" id="IPR016024">
    <property type="entry name" value="ARM-type_fold"/>
</dbReference>
<evidence type="ECO:0000313" key="2">
    <source>
        <dbReference type="Proteomes" id="UP000008544"/>
    </source>
</evidence>
<dbReference type="AlphaFoldDB" id="B1I4N8"/>
<dbReference type="STRING" id="477974.Daud_1296"/>
<dbReference type="eggNOG" id="ENOG5031IFG">
    <property type="taxonomic scope" value="Bacteria"/>
</dbReference>
<dbReference type="OrthoDB" id="154709at2"/>
<name>B1I4N8_DESAP</name>
<proteinExistence type="predicted"/>
<dbReference type="Proteomes" id="UP000008544">
    <property type="component" value="Chromosome"/>
</dbReference>
<reference evidence="2" key="1">
    <citation type="submission" date="2007-10" db="EMBL/GenBank/DDBJ databases">
        <title>Complete sequence of chromosome of Desulforudis audaxviator MP104C.</title>
        <authorList>
            <person name="Copeland A."/>
            <person name="Lucas S."/>
            <person name="Lapidus A."/>
            <person name="Barry K."/>
            <person name="Glavina del Rio T."/>
            <person name="Dalin E."/>
            <person name="Tice H."/>
            <person name="Bruce D."/>
            <person name="Pitluck S."/>
            <person name="Lowry S.R."/>
            <person name="Larimer F."/>
            <person name="Land M.L."/>
            <person name="Hauser L."/>
            <person name="Kyrpides N."/>
            <person name="Ivanova N.N."/>
            <person name="Richardson P."/>
        </authorList>
    </citation>
    <scope>NUCLEOTIDE SEQUENCE [LARGE SCALE GENOMIC DNA]</scope>
    <source>
        <strain evidence="2">MP104C</strain>
    </source>
</reference>
<dbReference type="EMBL" id="CP000860">
    <property type="protein sequence ID" value="ACA59807.1"/>
    <property type="molecule type" value="Genomic_DNA"/>
</dbReference>